<comment type="caution">
    <text evidence="9">The sequence shown here is derived from an EMBL/GenBank/DDBJ whole genome shotgun (WGS) entry which is preliminary data.</text>
</comment>
<dbReference type="InterPro" id="IPR020846">
    <property type="entry name" value="MFS_dom"/>
</dbReference>
<feature type="transmembrane region" description="Helical" evidence="7">
    <location>
        <begin position="50"/>
        <end position="70"/>
    </location>
</feature>
<evidence type="ECO:0000256" key="3">
    <source>
        <dbReference type="ARBA" id="ARBA00022475"/>
    </source>
</evidence>
<feature type="transmembrane region" description="Helical" evidence="7">
    <location>
        <begin position="291"/>
        <end position="314"/>
    </location>
</feature>
<dbReference type="Pfam" id="PF07690">
    <property type="entry name" value="MFS_1"/>
    <property type="match status" value="1"/>
</dbReference>
<feature type="transmembrane region" description="Helical" evidence="7">
    <location>
        <begin position="172"/>
        <end position="191"/>
    </location>
</feature>
<feature type="transmembrane region" description="Helical" evidence="7">
    <location>
        <begin position="320"/>
        <end position="338"/>
    </location>
</feature>
<dbReference type="EMBL" id="MGGL01000018">
    <property type="protein sequence ID" value="OGM25869.1"/>
    <property type="molecule type" value="Genomic_DNA"/>
</dbReference>
<feature type="transmembrane region" description="Helical" evidence="7">
    <location>
        <begin position="20"/>
        <end position="38"/>
    </location>
</feature>
<dbReference type="Proteomes" id="UP000179221">
    <property type="component" value="Unassembled WGS sequence"/>
</dbReference>
<dbReference type="PROSITE" id="PS50850">
    <property type="entry name" value="MFS"/>
    <property type="match status" value="1"/>
</dbReference>
<dbReference type="InterPro" id="IPR036259">
    <property type="entry name" value="MFS_trans_sf"/>
</dbReference>
<sequence>MYRSFPRVFKDEASLKVYTLGVILLFVYLADAILSYWVPNFIENTFQSSIMMGLIISFSSIIGFGSDIFFPQVLRVTKVGRLIGLGIITSLLFSVLLFKVTFTPTVLILLVAMAVWGIYYELLGFGEQQFIADAIPLKSHTSAWGILTIFRSLAYFFGPLLAGFIILNGETLPLIAAFLLTSIGLMILFLTKNKHERPMQIEVREVNLIRELTHWKALFIHVWPVIVMSTFMGIIDATFWTTGAVWTEALSTRNFWGSLFLPLYTLPSLFMGIVIARWGIVSGKKRLSEKFLLFSGLFLVLLGVSSSIFLQLFFVFISSILLSAAFPLVDAVYSDIVARMGRERRHLIGLSRSTISIAYIVGPILAGFIANAVGASLTFSVVGFFAFLVSVILLLTTPKKLRLPQVEIHEWE</sequence>
<reference evidence="9 10" key="1">
    <citation type="journal article" date="2016" name="Nat. Commun.">
        <title>Thousands of microbial genomes shed light on interconnected biogeochemical processes in an aquifer system.</title>
        <authorList>
            <person name="Anantharaman K."/>
            <person name="Brown C.T."/>
            <person name="Hug L.A."/>
            <person name="Sharon I."/>
            <person name="Castelle C.J."/>
            <person name="Probst A.J."/>
            <person name="Thomas B.C."/>
            <person name="Singh A."/>
            <person name="Wilkins M.J."/>
            <person name="Karaoz U."/>
            <person name="Brodie E.L."/>
            <person name="Williams K.H."/>
            <person name="Hubbard S.S."/>
            <person name="Banfield J.F."/>
        </authorList>
    </citation>
    <scope>NUCLEOTIDE SEQUENCE [LARGE SCALE GENOMIC DNA]</scope>
</reference>
<accession>A0A1F7YG60</accession>
<gene>
    <name evidence="9" type="ORF">A2628_04825</name>
</gene>
<feature type="transmembrane region" description="Helical" evidence="7">
    <location>
        <begin position="255"/>
        <end position="279"/>
    </location>
</feature>
<feature type="transmembrane region" description="Helical" evidence="7">
    <location>
        <begin position="144"/>
        <end position="166"/>
    </location>
</feature>
<feature type="domain" description="Major facilitator superfamily (MFS) profile" evidence="8">
    <location>
        <begin position="170"/>
        <end position="412"/>
    </location>
</feature>
<evidence type="ECO:0000259" key="8">
    <source>
        <dbReference type="PROSITE" id="PS50850"/>
    </source>
</evidence>
<evidence type="ECO:0000313" key="9">
    <source>
        <dbReference type="EMBL" id="OGM25869.1"/>
    </source>
</evidence>
<feature type="transmembrane region" description="Helical" evidence="7">
    <location>
        <begin position="82"/>
        <end position="100"/>
    </location>
</feature>
<evidence type="ECO:0000256" key="4">
    <source>
        <dbReference type="ARBA" id="ARBA00022692"/>
    </source>
</evidence>
<keyword evidence="6 7" id="KW-0472">Membrane</keyword>
<evidence type="ECO:0000256" key="7">
    <source>
        <dbReference type="SAM" id="Phobius"/>
    </source>
</evidence>
<feature type="transmembrane region" description="Helical" evidence="7">
    <location>
        <begin position="212"/>
        <end position="235"/>
    </location>
</feature>
<proteinExistence type="predicted"/>
<dbReference type="SUPFAM" id="SSF103473">
    <property type="entry name" value="MFS general substrate transporter"/>
    <property type="match status" value="1"/>
</dbReference>
<dbReference type="GO" id="GO:0005886">
    <property type="term" value="C:plasma membrane"/>
    <property type="evidence" value="ECO:0007669"/>
    <property type="project" value="UniProtKB-SubCell"/>
</dbReference>
<evidence type="ECO:0000256" key="1">
    <source>
        <dbReference type="ARBA" id="ARBA00004651"/>
    </source>
</evidence>
<comment type="subcellular location">
    <subcellularLocation>
        <location evidence="1">Cell membrane</location>
        <topology evidence="1">Multi-pass membrane protein</topology>
    </subcellularLocation>
</comment>
<evidence type="ECO:0000313" key="10">
    <source>
        <dbReference type="Proteomes" id="UP000179221"/>
    </source>
</evidence>
<evidence type="ECO:0000256" key="5">
    <source>
        <dbReference type="ARBA" id="ARBA00022989"/>
    </source>
</evidence>
<protein>
    <recommendedName>
        <fullName evidence="8">Major facilitator superfamily (MFS) profile domain-containing protein</fullName>
    </recommendedName>
</protein>
<evidence type="ECO:0000256" key="2">
    <source>
        <dbReference type="ARBA" id="ARBA00022448"/>
    </source>
</evidence>
<dbReference type="Gene3D" id="1.20.1250.20">
    <property type="entry name" value="MFS general substrate transporter like domains"/>
    <property type="match status" value="2"/>
</dbReference>
<keyword evidence="2" id="KW-0813">Transport</keyword>
<dbReference type="GO" id="GO:0022857">
    <property type="term" value="F:transmembrane transporter activity"/>
    <property type="evidence" value="ECO:0007669"/>
    <property type="project" value="InterPro"/>
</dbReference>
<keyword evidence="3" id="KW-1003">Cell membrane</keyword>
<feature type="transmembrane region" description="Helical" evidence="7">
    <location>
        <begin position="350"/>
        <end position="370"/>
    </location>
</feature>
<dbReference type="AlphaFoldDB" id="A0A1F7YG60"/>
<evidence type="ECO:0000256" key="6">
    <source>
        <dbReference type="ARBA" id="ARBA00023136"/>
    </source>
</evidence>
<feature type="transmembrane region" description="Helical" evidence="7">
    <location>
        <begin position="106"/>
        <end position="123"/>
    </location>
</feature>
<feature type="transmembrane region" description="Helical" evidence="7">
    <location>
        <begin position="376"/>
        <end position="395"/>
    </location>
</feature>
<dbReference type="PANTHER" id="PTHR43414">
    <property type="entry name" value="MULTIDRUG RESISTANCE PROTEIN MDTG"/>
    <property type="match status" value="1"/>
</dbReference>
<dbReference type="InterPro" id="IPR011701">
    <property type="entry name" value="MFS"/>
</dbReference>
<dbReference type="PANTHER" id="PTHR43414:SF6">
    <property type="entry name" value="MULTIDRUG RESISTANCE PROTEIN MDTG"/>
    <property type="match status" value="1"/>
</dbReference>
<name>A0A1F7YG60_9BACT</name>
<organism evidence="9 10">
    <name type="scientific">Candidatus Woesebacteria bacterium RIFCSPHIGHO2_01_FULL_40_22</name>
    <dbReference type="NCBI Taxonomy" id="1802499"/>
    <lineage>
        <taxon>Bacteria</taxon>
        <taxon>Candidatus Woeseibacteriota</taxon>
    </lineage>
</organism>
<keyword evidence="4 7" id="KW-0812">Transmembrane</keyword>
<keyword evidence="5 7" id="KW-1133">Transmembrane helix</keyword>